<gene>
    <name evidence="2" type="ORF">RIF29_29787</name>
</gene>
<evidence type="ECO:0000313" key="3">
    <source>
        <dbReference type="Proteomes" id="UP001372338"/>
    </source>
</evidence>
<proteinExistence type="predicted"/>
<dbReference type="Proteomes" id="UP001372338">
    <property type="component" value="Unassembled WGS sequence"/>
</dbReference>
<comment type="caution">
    <text evidence="2">The sequence shown here is derived from an EMBL/GenBank/DDBJ whole genome shotgun (WGS) entry which is preliminary data.</text>
</comment>
<evidence type="ECO:0000313" key="2">
    <source>
        <dbReference type="EMBL" id="KAK7256345.1"/>
    </source>
</evidence>
<name>A0AAN9HXR8_CROPI</name>
<feature type="compositionally biased region" description="Acidic residues" evidence="1">
    <location>
        <begin position="147"/>
        <end position="164"/>
    </location>
</feature>
<keyword evidence="3" id="KW-1185">Reference proteome</keyword>
<sequence length="177" mass="19496">MMADPYGCGLDIRLVIFSVVQPAWVKVHVRPVCFRLGLDGLEEIRHLSVWNAYFLYLAMFSCLHKMLTYVHWIDIATHQSPPPPPHHSLAVVAEPEPELELEPEAPSNLSPNKSETSDSSDSSLAPVSPLAVAPQASLDLDSSFDLSDSDDNESTSSSEEDEQEAVQQAVKEDVLEP</sequence>
<organism evidence="2 3">
    <name type="scientific">Crotalaria pallida</name>
    <name type="common">Smooth rattlebox</name>
    <name type="synonym">Crotalaria striata</name>
    <dbReference type="NCBI Taxonomy" id="3830"/>
    <lineage>
        <taxon>Eukaryota</taxon>
        <taxon>Viridiplantae</taxon>
        <taxon>Streptophyta</taxon>
        <taxon>Embryophyta</taxon>
        <taxon>Tracheophyta</taxon>
        <taxon>Spermatophyta</taxon>
        <taxon>Magnoliopsida</taxon>
        <taxon>eudicotyledons</taxon>
        <taxon>Gunneridae</taxon>
        <taxon>Pentapetalae</taxon>
        <taxon>rosids</taxon>
        <taxon>fabids</taxon>
        <taxon>Fabales</taxon>
        <taxon>Fabaceae</taxon>
        <taxon>Papilionoideae</taxon>
        <taxon>50 kb inversion clade</taxon>
        <taxon>genistoids sensu lato</taxon>
        <taxon>core genistoids</taxon>
        <taxon>Crotalarieae</taxon>
        <taxon>Crotalaria</taxon>
    </lineage>
</organism>
<feature type="compositionally biased region" description="Low complexity" evidence="1">
    <location>
        <begin position="117"/>
        <end position="146"/>
    </location>
</feature>
<protein>
    <submittedName>
        <fullName evidence="2">Uncharacterized protein</fullName>
    </submittedName>
</protein>
<dbReference type="AlphaFoldDB" id="A0AAN9HXR8"/>
<evidence type="ECO:0000256" key="1">
    <source>
        <dbReference type="SAM" id="MobiDB-lite"/>
    </source>
</evidence>
<feature type="region of interest" description="Disordered" evidence="1">
    <location>
        <begin position="83"/>
        <end position="177"/>
    </location>
</feature>
<reference evidence="2 3" key="1">
    <citation type="submission" date="2024-01" db="EMBL/GenBank/DDBJ databases">
        <title>The genomes of 5 underutilized Papilionoideae crops provide insights into root nodulation and disease resistanc.</title>
        <authorList>
            <person name="Yuan L."/>
        </authorList>
    </citation>
    <scope>NUCLEOTIDE SEQUENCE [LARGE SCALE GENOMIC DNA]</scope>
    <source>
        <strain evidence="2">ZHUSHIDOU_FW_LH</strain>
        <tissue evidence="2">Leaf</tissue>
    </source>
</reference>
<dbReference type="EMBL" id="JAYWIO010000006">
    <property type="protein sequence ID" value="KAK7256345.1"/>
    <property type="molecule type" value="Genomic_DNA"/>
</dbReference>
<accession>A0AAN9HXR8</accession>